<evidence type="ECO:0000313" key="4">
    <source>
        <dbReference type="Proteomes" id="UP000464749"/>
    </source>
</evidence>
<accession>A0A9X7TEK7</accession>
<evidence type="ECO:0000256" key="1">
    <source>
        <dbReference type="SAM" id="Phobius"/>
    </source>
</evidence>
<keyword evidence="1" id="KW-1133">Transmembrane helix</keyword>
<gene>
    <name evidence="2" type="ORF">FEE39_09960</name>
    <name evidence="3" type="ORF">FEE39_10125</name>
</gene>
<protein>
    <submittedName>
        <fullName evidence="2">Uncharacterized protein</fullName>
    </submittedName>
</protein>
<keyword evidence="2" id="KW-0614">Plasmid</keyword>
<dbReference type="AlphaFoldDB" id="A0A9X7TEK7"/>
<evidence type="ECO:0000313" key="2">
    <source>
        <dbReference type="EMBL" id="QIA88557.1"/>
    </source>
</evidence>
<dbReference type="Proteomes" id="UP000464749">
    <property type="component" value="Plasmid unnamed1"/>
</dbReference>
<sequence>MKKYIPIQIKININKEELTLRTIIFSTIDLIFIFLGIFFLCTTDKSFNLTSLIHHAKNMSMKQLLSVMFLCAVIFSGWFMIYVAIKAINKRDKQKMENKL</sequence>
<geneLocation type="plasmid" evidence="2 4">
    <name>unnamed1</name>
</geneLocation>
<keyword evidence="1" id="KW-0472">Membrane</keyword>
<organism evidence="2 4">
    <name type="scientific">Lactobacillus johnsonii</name>
    <dbReference type="NCBI Taxonomy" id="33959"/>
    <lineage>
        <taxon>Bacteria</taxon>
        <taxon>Bacillati</taxon>
        <taxon>Bacillota</taxon>
        <taxon>Bacilli</taxon>
        <taxon>Lactobacillales</taxon>
        <taxon>Lactobacillaceae</taxon>
        <taxon>Lactobacillus</taxon>
    </lineage>
</organism>
<name>A0A9X7TEK7_LACJH</name>
<keyword evidence="1" id="KW-0812">Transmembrane</keyword>
<evidence type="ECO:0000313" key="3">
    <source>
        <dbReference type="EMBL" id="QIA88590.1"/>
    </source>
</evidence>
<reference evidence="2 4" key="1">
    <citation type="submission" date="2019-06" db="EMBL/GenBank/DDBJ databases">
        <title>Whole genome sequencing of Lactobacillus johnsonii strain G2A.</title>
        <authorList>
            <person name="Conlan S."/>
            <person name="Thomas P.J."/>
            <person name="Mullikin J."/>
            <person name="Singer J."/>
            <person name="Weaver C."/>
            <person name="Segre J.A."/>
        </authorList>
    </citation>
    <scope>NUCLEOTIDE SEQUENCE [LARGE SCALE GENOMIC DNA]</scope>
    <source>
        <strain evidence="2 4">G2A</strain>
        <plasmid evidence="2 4">unnamed1</plasmid>
    </source>
</reference>
<dbReference type="EMBL" id="CP040855">
    <property type="protein sequence ID" value="QIA88557.1"/>
    <property type="molecule type" value="Genomic_DNA"/>
</dbReference>
<proteinExistence type="predicted"/>
<dbReference type="EMBL" id="CP040855">
    <property type="protein sequence ID" value="QIA88590.1"/>
    <property type="molecule type" value="Genomic_DNA"/>
</dbReference>
<feature type="transmembrane region" description="Helical" evidence="1">
    <location>
        <begin position="20"/>
        <end position="40"/>
    </location>
</feature>
<dbReference type="RefSeq" id="WP_163588935.1">
    <property type="nucleotide sequence ID" value="NZ_CP040855.1"/>
</dbReference>
<feature type="transmembrane region" description="Helical" evidence="1">
    <location>
        <begin position="64"/>
        <end position="85"/>
    </location>
</feature>